<sequence>MGDDYERDTIVEEATAQERSELIHCIDPYKKELFDWLAGAEAASTTPTAEYVAYTNLTLAIDYAKALGSE</sequence>
<proteinExistence type="predicted"/>
<comment type="caution">
    <text evidence="1">The sequence shown here is derived from an EMBL/GenBank/DDBJ whole genome shotgun (WGS) entry which is preliminary data.</text>
</comment>
<reference evidence="1 2" key="1">
    <citation type="submission" date="2018-11" db="EMBL/GenBank/DDBJ databases">
        <title>The genome of Variovorax sp T529.</title>
        <authorList>
            <person name="Gao J."/>
        </authorList>
    </citation>
    <scope>NUCLEOTIDE SEQUENCE [LARGE SCALE GENOMIC DNA]</scope>
    <source>
        <strain evidence="1 2">T529</strain>
    </source>
</reference>
<evidence type="ECO:0000313" key="2">
    <source>
        <dbReference type="Proteomes" id="UP000271590"/>
    </source>
</evidence>
<protein>
    <submittedName>
        <fullName evidence="1">Uncharacterized protein</fullName>
    </submittedName>
</protein>
<gene>
    <name evidence="1" type="ORF">EH244_31240</name>
</gene>
<name>A0A3P3E0D9_9BURK</name>
<evidence type="ECO:0000313" key="1">
    <source>
        <dbReference type="EMBL" id="RRH79947.1"/>
    </source>
</evidence>
<dbReference type="Proteomes" id="UP000271590">
    <property type="component" value="Unassembled WGS sequence"/>
</dbReference>
<dbReference type="AlphaFoldDB" id="A0A3P3E0D9"/>
<accession>A0A3P3E0D9</accession>
<dbReference type="EMBL" id="RQXU01000044">
    <property type="protein sequence ID" value="RRH79947.1"/>
    <property type="molecule type" value="Genomic_DNA"/>
</dbReference>
<organism evidence="1 2">
    <name type="scientific">Variovorax beijingensis</name>
    <dbReference type="NCBI Taxonomy" id="2496117"/>
    <lineage>
        <taxon>Bacteria</taxon>
        <taxon>Pseudomonadati</taxon>
        <taxon>Pseudomonadota</taxon>
        <taxon>Betaproteobacteria</taxon>
        <taxon>Burkholderiales</taxon>
        <taxon>Comamonadaceae</taxon>
        <taxon>Variovorax</taxon>
    </lineage>
</organism>